<dbReference type="EMBL" id="FNAI01000010">
    <property type="protein sequence ID" value="SDE84568.1"/>
    <property type="molecule type" value="Genomic_DNA"/>
</dbReference>
<accession>A0A1G7G8U9</accession>
<dbReference type="OrthoDB" id="709892at2"/>
<dbReference type="RefSeq" id="WP_091151827.1">
    <property type="nucleotide sequence ID" value="NZ_FNAI01000010.1"/>
</dbReference>
<evidence type="ECO:0000313" key="2">
    <source>
        <dbReference type="Proteomes" id="UP000199072"/>
    </source>
</evidence>
<dbReference type="STRING" id="1391627.SAMN05216464_11027"/>
<organism evidence="1 2">
    <name type="scientific">Mucilaginibacter pineti</name>
    <dbReference type="NCBI Taxonomy" id="1391627"/>
    <lineage>
        <taxon>Bacteria</taxon>
        <taxon>Pseudomonadati</taxon>
        <taxon>Bacteroidota</taxon>
        <taxon>Sphingobacteriia</taxon>
        <taxon>Sphingobacteriales</taxon>
        <taxon>Sphingobacteriaceae</taxon>
        <taxon>Mucilaginibacter</taxon>
    </lineage>
</organism>
<keyword evidence="2" id="KW-1185">Reference proteome</keyword>
<sequence>MSEIKTLADQLRSKMAKPDIPAKPVKVVKPKSAKPPDIPEIVSIMRDLDVSANKTLIHARVDAQTAQMIHHLKIATGIEVTRLICYSIQALFDQNPELKSLIKAHLANFEL</sequence>
<dbReference type="Proteomes" id="UP000199072">
    <property type="component" value="Unassembled WGS sequence"/>
</dbReference>
<gene>
    <name evidence="1" type="ORF">SAMN05216464_11027</name>
</gene>
<dbReference type="AlphaFoldDB" id="A0A1G7G8U9"/>
<proteinExistence type="predicted"/>
<evidence type="ECO:0000313" key="1">
    <source>
        <dbReference type="EMBL" id="SDE84568.1"/>
    </source>
</evidence>
<reference evidence="1 2" key="1">
    <citation type="submission" date="2016-10" db="EMBL/GenBank/DDBJ databases">
        <authorList>
            <person name="de Groot N.N."/>
        </authorList>
    </citation>
    <scope>NUCLEOTIDE SEQUENCE [LARGE SCALE GENOMIC DNA]</scope>
    <source>
        <strain evidence="1 2">47C3B</strain>
    </source>
</reference>
<name>A0A1G7G8U9_9SPHI</name>
<protein>
    <submittedName>
        <fullName evidence="1">Uncharacterized protein</fullName>
    </submittedName>
</protein>